<dbReference type="GeneID" id="41660760"/>
<keyword evidence="1" id="KW-0150">Chloroplast</keyword>
<evidence type="ECO:0000313" key="1">
    <source>
        <dbReference type="EMBL" id="QDR24931.1"/>
    </source>
</evidence>
<dbReference type="AlphaFoldDB" id="A0A516ZB57"/>
<protein>
    <submittedName>
        <fullName evidence="1">Uncharacterized protein</fullName>
    </submittedName>
</protein>
<name>A0A516ZB57_9STRA</name>
<accession>A0A516ZB57</accession>
<proteinExistence type="predicted"/>
<dbReference type="GeneID" id="41660694"/>
<dbReference type="EMBL" id="MK045450">
    <property type="protein sequence ID" value="QDR24933.1"/>
    <property type="molecule type" value="Genomic_DNA"/>
</dbReference>
<keyword evidence="1" id="KW-0934">Plastid</keyword>
<dbReference type="RefSeq" id="YP_009686184.1">
    <property type="nucleotide sequence ID" value="NC_044463.1"/>
</dbReference>
<dbReference type="RefSeq" id="YP_009686129.1">
    <property type="nucleotide sequence ID" value="NC_044463.1"/>
</dbReference>
<gene>
    <name evidence="1" type="primary">ORF9</name>
</gene>
<dbReference type="EMBL" id="MK045450">
    <property type="protein sequence ID" value="QDR24931.1"/>
    <property type="molecule type" value="Genomic_DNA"/>
</dbReference>
<reference evidence="1" key="1">
    <citation type="journal article" date="2019" name="PLoS ONE">
        <title>Extensive chloroplast genome rearrangement amongst three closely related Halamphora spp. (Bacillariophyceae), and evidence for rapid evolution as compared to land plants.</title>
        <authorList>
            <person name="Hamsher S.E."/>
            <person name="Keepers K.G."/>
            <person name="Pogoda C.S."/>
            <person name="Stepanek J.G."/>
            <person name="Kane N.C."/>
            <person name="Kociolek J.P."/>
        </authorList>
    </citation>
    <scope>NUCLEOTIDE SEQUENCE</scope>
</reference>
<geneLocation type="chloroplast" evidence="1"/>
<sequence length="298" mass="33884">MSINKFIRAYAGYFFGYLSYKTIFYTLSQICDQVDEIIANDKSNANNNFLPDEIKDISTTHKYNIGKEIANIIRTRGGQGEIVIRPEGVADLVKHLFLFTKLTANLIIITPISKVLGFLVRKLPIAKPIYEGIKMGKVVLASIGALVSVRVIARFDYWALIISDSLPQLPIDTKSVLSGIRRLRIGQKDMTICISQSNEILNLVMDEEIPINKKEKVLIDLFELYQLFPENHFFKNRYFACIVYMLLALFIGDKIGFKLALRLLYRLLREGKISIETYREILSQLVVGGVPVVDIEIV</sequence>
<organism evidence="1">
    <name type="scientific">Halamphora americana</name>
    <dbReference type="NCBI Taxonomy" id="2305497"/>
    <lineage>
        <taxon>Eukaryota</taxon>
        <taxon>Sar</taxon>
        <taxon>Stramenopiles</taxon>
        <taxon>Ochrophyta</taxon>
        <taxon>Bacillariophyta</taxon>
        <taxon>Bacillariophyceae</taxon>
        <taxon>Bacillariophycidae</taxon>
        <taxon>Naviculales</taxon>
        <taxon>Amphipleuraceae</taxon>
        <taxon>Halamphora</taxon>
    </lineage>
</organism>